<comment type="caution">
    <text evidence="1">The sequence shown here is derived from an EMBL/GenBank/DDBJ whole genome shotgun (WGS) entry which is preliminary data.</text>
</comment>
<name>A0ACB7G833_MANES</name>
<dbReference type="EMBL" id="CM004402">
    <property type="protein sequence ID" value="KAG8635703.1"/>
    <property type="molecule type" value="Genomic_DNA"/>
</dbReference>
<protein>
    <submittedName>
        <fullName evidence="1">Uncharacterized protein</fullName>
    </submittedName>
</protein>
<proteinExistence type="predicted"/>
<organism evidence="1 2">
    <name type="scientific">Manihot esculenta</name>
    <name type="common">Cassava</name>
    <name type="synonym">Jatropha manihot</name>
    <dbReference type="NCBI Taxonomy" id="3983"/>
    <lineage>
        <taxon>Eukaryota</taxon>
        <taxon>Viridiplantae</taxon>
        <taxon>Streptophyta</taxon>
        <taxon>Embryophyta</taxon>
        <taxon>Tracheophyta</taxon>
        <taxon>Spermatophyta</taxon>
        <taxon>Magnoliopsida</taxon>
        <taxon>eudicotyledons</taxon>
        <taxon>Gunneridae</taxon>
        <taxon>Pentapetalae</taxon>
        <taxon>rosids</taxon>
        <taxon>fabids</taxon>
        <taxon>Malpighiales</taxon>
        <taxon>Euphorbiaceae</taxon>
        <taxon>Crotonoideae</taxon>
        <taxon>Manihoteae</taxon>
        <taxon>Manihot</taxon>
    </lineage>
</organism>
<keyword evidence="2" id="KW-1185">Reference proteome</keyword>
<reference evidence="2" key="1">
    <citation type="journal article" date="2016" name="Nat. Biotechnol.">
        <title>Sequencing wild and cultivated cassava and related species reveals extensive interspecific hybridization and genetic diversity.</title>
        <authorList>
            <person name="Bredeson J.V."/>
            <person name="Lyons J.B."/>
            <person name="Prochnik S.E."/>
            <person name="Wu G.A."/>
            <person name="Ha C.M."/>
            <person name="Edsinger-Gonzales E."/>
            <person name="Grimwood J."/>
            <person name="Schmutz J."/>
            <person name="Rabbi I.Y."/>
            <person name="Egesi C."/>
            <person name="Nauluvula P."/>
            <person name="Lebot V."/>
            <person name="Ndunguru J."/>
            <person name="Mkamilo G."/>
            <person name="Bart R.S."/>
            <person name="Setter T.L."/>
            <person name="Gleadow R.M."/>
            <person name="Kulakow P."/>
            <person name="Ferguson M.E."/>
            <person name="Rounsley S."/>
            <person name="Rokhsar D.S."/>
        </authorList>
    </citation>
    <scope>NUCLEOTIDE SEQUENCE [LARGE SCALE GENOMIC DNA]</scope>
    <source>
        <strain evidence="2">cv. AM560-2</strain>
    </source>
</reference>
<sequence>MLEELTKRLAKLGIKGDDKKKEEVESEEEEKSSTDHELIQLETMLRETEPAEINRIKYPKARATMDLKPYYPRPSPINLQFEDTSYNYMQYDGTSIVEWNIDGLSDYQIKNVLQYMTMYATASRAKGNDDPSTAKALIAGFGGQLKGWWDFAVSNEGKEIIFKMVKQEGTQQVPDVVNTLLYTIELHFIGSVNMLIDRAQEQLINLRCPDLSHFKWYKDTFFSLVFIREDSNNSVWKEKFLAGLPALFAESVKDQIRSKHNGNIPYHDYTYGELASEVVTTGISLCNELKIISRCRKSAFMASKFLEAFVSSMAFNLLNFRPRNLEGVGKSRHHHTTKNSPRKSDSINTRNPLNQREKLKGLITQKREEKGMIRAKQRKL</sequence>
<evidence type="ECO:0000313" key="2">
    <source>
        <dbReference type="Proteomes" id="UP000091857"/>
    </source>
</evidence>
<dbReference type="Proteomes" id="UP000091857">
    <property type="component" value="Chromosome 16"/>
</dbReference>
<accession>A0ACB7G833</accession>
<evidence type="ECO:0000313" key="1">
    <source>
        <dbReference type="EMBL" id="KAG8635703.1"/>
    </source>
</evidence>
<gene>
    <name evidence="1" type="ORF">MANES_16G055925v8</name>
</gene>